<gene>
    <name evidence="1" type="ORF">LHA_2115</name>
</gene>
<dbReference type="PATRIC" id="fig|449.7.peg.342"/>
<protein>
    <submittedName>
        <fullName evidence="1">Uncharacterized protein</fullName>
    </submittedName>
</protein>
<dbReference type="SUPFAM" id="SSF56219">
    <property type="entry name" value="DNase I-like"/>
    <property type="match status" value="1"/>
</dbReference>
<evidence type="ECO:0000313" key="1">
    <source>
        <dbReference type="EMBL" id="CEK11139.1"/>
    </source>
</evidence>
<keyword evidence="2" id="KW-1185">Reference proteome</keyword>
<dbReference type="OrthoDB" id="5651784at2"/>
<sequence length="288" mass="31149">MPHIPLKNLKLEVPNFTFKTVNTSVTRPITDHPPIIQNTLWGAIGTINILNPGSPLAPPALVNGVTSLPKDGKAQMEHMAEYIYDMFQKGVGMLALQEVPAPGTANFGFLINKLKSLDKASKLIDVDSLATQWSKTGTHEFGTSLLYNPKMFTVSGSPTLQLNNRAAVYNVTAADGASIPVANVHGDFKAQQATANFYANFDGFCLGDLNIPSSSMCPGIQPQALQSIVSPSLQINNRPCQINTVDAVQDTYSRKVNPGFTPNLNGISNPVSSYRAPEEDKGVYFNLW</sequence>
<accession>A0A0A8UWN2</accession>
<dbReference type="KEGG" id="lha:LHA_2115"/>
<dbReference type="Proteomes" id="UP000032803">
    <property type="component" value="Chromosome I"/>
</dbReference>
<dbReference type="HOGENOM" id="CLU_965740_0_0_6"/>
<reference evidence="2" key="1">
    <citation type="submission" date="2014-09" db="EMBL/GenBank/DDBJ databases">
        <authorList>
            <person name="Gomez-Valero L."/>
        </authorList>
    </citation>
    <scope>NUCLEOTIDE SEQUENCE [LARGE SCALE GENOMIC DNA]</scope>
    <source>
        <strain evidence="2">ATCC35250</strain>
    </source>
</reference>
<dbReference type="STRING" id="449.LHA_2115"/>
<evidence type="ECO:0000313" key="2">
    <source>
        <dbReference type="Proteomes" id="UP000032803"/>
    </source>
</evidence>
<name>A0A0A8UWN2_LEGHA</name>
<organism evidence="1 2">
    <name type="scientific">Legionella hackeliae</name>
    <dbReference type="NCBI Taxonomy" id="449"/>
    <lineage>
        <taxon>Bacteria</taxon>
        <taxon>Pseudomonadati</taxon>
        <taxon>Pseudomonadota</taxon>
        <taxon>Gammaproteobacteria</taxon>
        <taxon>Legionellales</taxon>
        <taxon>Legionellaceae</taxon>
        <taxon>Legionella</taxon>
    </lineage>
</organism>
<dbReference type="EMBL" id="LN681225">
    <property type="protein sequence ID" value="CEK11139.1"/>
    <property type="molecule type" value="Genomic_DNA"/>
</dbReference>
<dbReference type="AlphaFoldDB" id="A0A0A8UWN2"/>
<dbReference type="InterPro" id="IPR036691">
    <property type="entry name" value="Endo/exonu/phosph_ase_sf"/>
</dbReference>
<proteinExistence type="predicted"/>
<dbReference type="RefSeq" id="WP_045106390.1">
    <property type="nucleotide sequence ID" value="NZ_LN681225.1"/>
</dbReference>